<dbReference type="KEGG" id="hhd:HBHAL_3964"/>
<reference evidence="1 2" key="1">
    <citation type="journal article" date="2013" name="Environ. Microbiol.">
        <title>Chloride and organic osmolytes: a hybrid strategy to cope with elevated salinities by the moderately halophilic, chloride-dependent bacterium Halobacillus halophilus.</title>
        <authorList>
            <person name="Saum S.H."/>
            <person name="Pfeiffer F."/>
            <person name="Palm P."/>
            <person name="Rampp M."/>
            <person name="Schuster S.C."/>
            <person name="Muller V."/>
            <person name="Oesterhelt D."/>
        </authorList>
    </citation>
    <scope>NUCLEOTIDE SEQUENCE [LARGE SCALE GENOMIC DNA]</scope>
    <source>
        <strain evidence="2">ATCC 35676 / DSM 2266 / JCM 20832 / KCTC 3685 / LMG 17431 / NBRC 102448 / NCIMB 2269</strain>
    </source>
</reference>
<dbReference type="PATRIC" id="fig|866895.3.peg.2991"/>
<dbReference type="EMBL" id="HE717023">
    <property type="protein sequence ID" value="CCG46306.1"/>
    <property type="molecule type" value="Genomic_DNA"/>
</dbReference>
<dbReference type="AlphaFoldDB" id="I0JQ86"/>
<sequence length="61" mass="7275">MRPVFAFHSFFIWIENDLQEIPSFSISFHTFTPRLLIKLGNVDIHFWIKRQAVKVMNPLLS</sequence>
<keyword evidence="2" id="KW-1185">Reference proteome</keyword>
<dbReference type="Proteomes" id="UP000007397">
    <property type="component" value="Chromosome"/>
</dbReference>
<accession>I0JQ86</accession>
<dbReference type="HOGENOM" id="CLU_2916148_0_0_9"/>
<proteinExistence type="predicted"/>
<gene>
    <name evidence="1" type="ordered locus">HBHAL_3964</name>
</gene>
<evidence type="ECO:0000313" key="1">
    <source>
        <dbReference type="EMBL" id="CCG46306.1"/>
    </source>
</evidence>
<name>I0JQ86_HALH3</name>
<evidence type="ECO:0000313" key="2">
    <source>
        <dbReference type="Proteomes" id="UP000007397"/>
    </source>
</evidence>
<protein>
    <submittedName>
        <fullName evidence="1">Uncharacterized protein</fullName>
    </submittedName>
</protein>
<organism evidence="1 2">
    <name type="scientific">Halobacillus halophilus (strain ATCC 35676 / DSM 2266 / JCM 20832 / KCTC 3685 / LMG 17431 / NBRC 102448 / NCIMB 2269)</name>
    <name type="common">Sporosarcina halophila</name>
    <dbReference type="NCBI Taxonomy" id="866895"/>
    <lineage>
        <taxon>Bacteria</taxon>
        <taxon>Bacillati</taxon>
        <taxon>Bacillota</taxon>
        <taxon>Bacilli</taxon>
        <taxon>Bacillales</taxon>
        <taxon>Bacillaceae</taxon>
        <taxon>Halobacillus</taxon>
    </lineage>
</organism>